<name>X6LWM6_RETFI</name>
<dbReference type="AlphaFoldDB" id="X6LWM6"/>
<comment type="caution">
    <text evidence="2">The sequence shown here is derived from an EMBL/GenBank/DDBJ whole genome shotgun (WGS) entry which is preliminary data.</text>
</comment>
<keyword evidence="1" id="KW-1133">Transmembrane helix</keyword>
<feature type="transmembrane region" description="Helical" evidence="1">
    <location>
        <begin position="20"/>
        <end position="39"/>
    </location>
</feature>
<feature type="transmembrane region" description="Helical" evidence="1">
    <location>
        <begin position="51"/>
        <end position="70"/>
    </location>
</feature>
<dbReference type="Proteomes" id="UP000023152">
    <property type="component" value="Unassembled WGS sequence"/>
</dbReference>
<dbReference type="EMBL" id="ASPP01027582">
    <property type="protein sequence ID" value="ETO06014.1"/>
    <property type="molecule type" value="Genomic_DNA"/>
</dbReference>
<feature type="transmembrane region" description="Helical" evidence="1">
    <location>
        <begin position="82"/>
        <end position="107"/>
    </location>
</feature>
<proteinExistence type="predicted"/>
<accession>X6LWM6</accession>
<evidence type="ECO:0000256" key="1">
    <source>
        <dbReference type="SAM" id="Phobius"/>
    </source>
</evidence>
<keyword evidence="1" id="KW-0472">Membrane</keyword>
<evidence type="ECO:0000313" key="3">
    <source>
        <dbReference type="Proteomes" id="UP000023152"/>
    </source>
</evidence>
<feature type="transmembrane region" description="Helical" evidence="1">
    <location>
        <begin position="119"/>
        <end position="139"/>
    </location>
</feature>
<feature type="transmembrane region" description="Helical" evidence="1">
    <location>
        <begin position="192"/>
        <end position="212"/>
    </location>
</feature>
<reference evidence="2 3" key="1">
    <citation type="journal article" date="2013" name="Curr. Biol.">
        <title>The Genome of the Foraminiferan Reticulomyxa filosa.</title>
        <authorList>
            <person name="Glockner G."/>
            <person name="Hulsmann N."/>
            <person name="Schleicher M."/>
            <person name="Noegel A.A."/>
            <person name="Eichinger L."/>
            <person name="Gallinger C."/>
            <person name="Pawlowski J."/>
            <person name="Sierra R."/>
            <person name="Euteneuer U."/>
            <person name="Pillet L."/>
            <person name="Moustafa A."/>
            <person name="Platzer M."/>
            <person name="Groth M."/>
            <person name="Szafranski K."/>
            <person name="Schliwa M."/>
        </authorList>
    </citation>
    <scope>NUCLEOTIDE SEQUENCE [LARGE SCALE GENOMIC DNA]</scope>
</reference>
<protein>
    <submittedName>
        <fullName evidence="2">Uncharacterized protein</fullName>
    </submittedName>
</protein>
<feature type="transmembrane region" description="Helical" evidence="1">
    <location>
        <begin position="232"/>
        <end position="256"/>
    </location>
</feature>
<organism evidence="2 3">
    <name type="scientific">Reticulomyxa filosa</name>
    <dbReference type="NCBI Taxonomy" id="46433"/>
    <lineage>
        <taxon>Eukaryota</taxon>
        <taxon>Sar</taxon>
        <taxon>Rhizaria</taxon>
        <taxon>Retaria</taxon>
        <taxon>Foraminifera</taxon>
        <taxon>Monothalamids</taxon>
        <taxon>Reticulomyxidae</taxon>
        <taxon>Reticulomyxa</taxon>
    </lineage>
</organism>
<gene>
    <name evidence="2" type="ORF">RFI_31382</name>
</gene>
<evidence type="ECO:0000313" key="2">
    <source>
        <dbReference type="EMBL" id="ETO06014.1"/>
    </source>
</evidence>
<keyword evidence="3" id="KW-1185">Reference proteome</keyword>
<keyword evidence="1" id="KW-0812">Transmembrane</keyword>
<feature type="transmembrane region" description="Helical" evidence="1">
    <location>
        <begin position="166"/>
        <end position="185"/>
    </location>
</feature>
<sequence>MPFFPGKGCQATLYVSYVRVLADGLFFLFYLVRATILLEHSVYQIPKKQQYFLSIVPMITYGGLFVAFNLRLQVHGCHFADLTSTILVILLCACHLFWNAALLYFLTYHIQQVLCNESIYVNKVILSLFFIFYFLFISIENEQLRKSELFLDKELQEILKKYLEKLLRLSIAGAIVTFAMYALAMAIPLTEAVWIVIYIECCVTCSTVLLSFPFAESVYRLLFFCVYFDKYFLVWFCFVLLYNLEIIVCGFFLGILKKKKSEFGKTGFAKRKRLKYVYLKYVILELVHKKTCETEMMDNLAFEMLFFF</sequence>